<dbReference type="EMBL" id="FUHU01000026">
    <property type="protein sequence ID" value="SJM58767.1"/>
    <property type="molecule type" value="Genomic_DNA"/>
</dbReference>
<feature type="domain" description="ABC transporter" evidence="3">
    <location>
        <begin position="5"/>
        <end position="245"/>
    </location>
</feature>
<dbReference type="InterPro" id="IPR003593">
    <property type="entry name" value="AAA+_ATPase"/>
</dbReference>
<dbReference type="Gene3D" id="3.40.50.300">
    <property type="entry name" value="P-loop containing nucleotide triphosphate hydrolases"/>
    <property type="match status" value="1"/>
</dbReference>
<gene>
    <name evidence="4" type="ORF">CZ674_06300</name>
</gene>
<dbReference type="SMART" id="SM00382">
    <property type="entry name" value="AAA"/>
    <property type="match status" value="1"/>
</dbReference>
<dbReference type="GeneID" id="303172830"/>
<evidence type="ECO:0000259" key="3">
    <source>
        <dbReference type="PROSITE" id="PS50893"/>
    </source>
</evidence>
<accession>A0A1R4FSH0</accession>
<dbReference type="PANTHER" id="PTHR43158:SF2">
    <property type="entry name" value="SKFA PEPTIDE EXPORT ATP-BINDING PROTEIN SKFE"/>
    <property type="match status" value="1"/>
</dbReference>
<keyword evidence="1" id="KW-0547">Nucleotide-binding</keyword>
<dbReference type="Proteomes" id="UP000195787">
    <property type="component" value="Unassembled WGS sequence"/>
</dbReference>
<evidence type="ECO:0000256" key="1">
    <source>
        <dbReference type="ARBA" id="ARBA00022741"/>
    </source>
</evidence>
<reference evidence="4 5" key="1">
    <citation type="submission" date="2017-02" db="EMBL/GenBank/DDBJ databases">
        <authorList>
            <person name="Peterson S.W."/>
        </authorList>
    </citation>
    <scope>NUCLEOTIDE SEQUENCE [LARGE SCALE GENOMIC DNA]</scope>
    <source>
        <strain evidence="4 5">LMG 22410</strain>
    </source>
</reference>
<organism evidence="4 5">
    <name type="scientific">Agrococcus casei LMG 22410</name>
    <dbReference type="NCBI Taxonomy" id="1255656"/>
    <lineage>
        <taxon>Bacteria</taxon>
        <taxon>Bacillati</taxon>
        <taxon>Actinomycetota</taxon>
        <taxon>Actinomycetes</taxon>
        <taxon>Micrococcales</taxon>
        <taxon>Microbacteriaceae</taxon>
        <taxon>Agrococcus</taxon>
    </lineage>
</organism>
<protein>
    <submittedName>
        <fullName evidence="4">ABC transporter, ATP-binding protein</fullName>
    </submittedName>
</protein>
<evidence type="ECO:0000313" key="5">
    <source>
        <dbReference type="Proteomes" id="UP000195787"/>
    </source>
</evidence>
<dbReference type="OrthoDB" id="9789994at2"/>
<dbReference type="RefSeq" id="WP_086991693.1">
    <property type="nucleotide sequence ID" value="NZ_FUHU01000026.1"/>
</dbReference>
<dbReference type="PROSITE" id="PS50893">
    <property type="entry name" value="ABC_TRANSPORTER_2"/>
    <property type="match status" value="1"/>
</dbReference>
<name>A0A1R4FSH0_9MICO</name>
<keyword evidence="5" id="KW-1185">Reference proteome</keyword>
<dbReference type="InterPro" id="IPR003439">
    <property type="entry name" value="ABC_transporter-like_ATP-bd"/>
</dbReference>
<dbReference type="PANTHER" id="PTHR43158">
    <property type="entry name" value="SKFA PEPTIDE EXPORT ATP-BINDING PROTEIN SKFE"/>
    <property type="match status" value="1"/>
</dbReference>
<proteinExistence type="predicted"/>
<dbReference type="AlphaFoldDB" id="A0A1R4FSH0"/>
<evidence type="ECO:0000256" key="2">
    <source>
        <dbReference type="ARBA" id="ARBA00022840"/>
    </source>
</evidence>
<dbReference type="SUPFAM" id="SSF52540">
    <property type="entry name" value="P-loop containing nucleoside triphosphate hydrolases"/>
    <property type="match status" value="1"/>
</dbReference>
<dbReference type="GO" id="GO:0016887">
    <property type="term" value="F:ATP hydrolysis activity"/>
    <property type="evidence" value="ECO:0007669"/>
    <property type="project" value="InterPro"/>
</dbReference>
<sequence length="261" mass="28573">MVHVLEFNDVSVVRNGRAIIDGLTWRVDESERWVILGPNGAGKSTILQLAAAMLHPTKGEADVLGERLGRVNVFDLRTRIGFSATNLARRIPPYETVDNAILTAAYAVTGRWREEYDKVDHDRAREVIEAWDLEALAARTFGTLSDGEQKRVQVARAVMTDPELMLLDEPAGSLDLGAREDLLYSLTEYAKSPLAPAIVMVTHHVEEIPPGFTHAMLLADGKAVHAGPIGETITNEKLSEAFGRSLEVSSSGDRYTARAAD</sequence>
<keyword evidence="2 4" id="KW-0067">ATP-binding</keyword>
<dbReference type="GO" id="GO:0005524">
    <property type="term" value="F:ATP binding"/>
    <property type="evidence" value="ECO:0007669"/>
    <property type="project" value="UniProtKB-KW"/>
</dbReference>
<evidence type="ECO:0000313" key="4">
    <source>
        <dbReference type="EMBL" id="SJM58767.1"/>
    </source>
</evidence>
<dbReference type="InterPro" id="IPR027417">
    <property type="entry name" value="P-loop_NTPase"/>
</dbReference>
<dbReference type="Pfam" id="PF00005">
    <property type="entry name" value="ABC_tran"/>
    <property type="match status" value="1"/>
</dbReference>